<dbReference type="OrthoDB" id="2130750at2759"/>
<proteinExistence type="inferred from homology"/>
<dbReference type="GO" id="GO:0035371">
    <property type="term" value="C:microtubule plus-end"/>
    <property type="evidence" value="ECO:0007669"/>
    <property type="project" value="TreeGrafter"/>
</dbReference>
<dbReference type="GO" id="GO:0005737">
    <property type="term" value="C:cytoplasm"/>
    <property type="evidence" value="ECO:0007669"/>
    <property type="project" value="UniProtKB-SubCell"/>
</dbReference>
<dbReference type="InterPro" id="IPR036859">
    <property type="entry name" value="CAP-Gly_dom_sf"/>
</dbReference>
<dbReference type="STRING" id="361077.A0A151ZA98"/>
<name>A0A151ZA98_TIELA</name>
<dbReference type="AlphaFoldDB" id="A0A151ZA98"/>
<evidence type="ECO:0000256" key="1">
    <source>
        <dbReference type="ARBA" id="ARBA00004496"/>
    </source>
</evidence>
<dbReference type="InterPro" id="IPR029071">
    <property type="entry name" value="Ubiquitin-like_domsf"/>
</dbReference>
<dbReference type="InParanoid" id="A0A151ZA98"/>
<feature type="coiled-coil region" evidence="5">
    <location>
        <begin position="150"/>
        <end position="177"/>
    </location>
</feature>
<dbReference type="Pfam" id="PF01302">
    <property type="entry name" value="CAP_GLY"/>
    <property type="match status" value="1"/>
</dbReference>
<evidence type="ECO:0000256" key="2">
    <source>
        <dbReference type="ARBA" id="ARBA00022490"/>
    </source>
</evidence>
<dbReference type="Proteomes" id="UP000076078">
    <property type="component" value="Unassembled WGS sequence"/>
</dbReference>
<reference evidence="7 8" key="1">
    <citation type="submission" date="2015-12" db="EMBL/GenBank/DDBJ databases">
        <title>Dictyostelia acquired genes for synthesis and detection of signals that induce cell-type specialization by lateral gene transfer from prokaryotes.</title>
        <authorList>
            <person name="Gloeckner G."/>
            <person name="Schaap P."/>
        </authorList>
    </citation>
    <scope>NUCLEOTIDE SEQUENCE [LARGE SCALE GENOMIC DNA]</scope>
    <source>
        <strain evidence="7 8">TK</strain>
    </source>
</reference>
<dbReference type="InterPro" id="IPR000938">
    <property type="entry name" value="CAP-Gly_domain"/>
</dbReference>
<dbReference type="PROSITE" id="PS50245">
    <property type="entry name" value="CAP_GLY_2"/>
    <property type="match status" value="1"/>
</dbReference>
<dbReference type="PANTHER" id="PTHR18916:SF85">
    <property type="entry name" value="TUBULIN-FOLDING COFACTOR B"/>
    <property type="match status" value="1"/>
</dbReference>
<accession>A0A151ZA98</accession>
<dbReference type="Pfam" id="PF14560">
    <property type="entry name" value="Ubiquitin_2"/>
    <property type="match status" value="1"/>
</dbReference>
<comment type="subcellular location">
    <subcellularLocation>
        <location evidence="1">Cytoplasm</location>
    </subcellularLocation>
</comment>
<sequence>MQNLSSDELALRSYILGTEEQNIHKQKAPEGNVRLEITHSVLSDQLLGANNFKNFPLTLSIKEFKEKLHRFAGTDTKWMHLQFRSGPDRDIIKDIDLNQEESVTLDSLSLVDGMNIHIIDKDPNQYIMELVDTSKAEKVKMSDAEYDLRENTVKKQLEKQKLEQQQLKEQQEISDNQEPSHLKVGEKCLVKSDDSSTRLGIIAFIGQTEFSSGYWVGVILNQPLGKNDGSVKGKSYFSCQPNYGCFVRARNILQNQENLVVEQEL</sequence>
<dbReference type="OMA" id="DQYEQRT"/>
<organism evidence="7 8">
    <name type="scientific">Tieghemostelium lacteum</name>
    <name type="common">Slime mold</name>
    <name type="synonym">Dictyostelium lacteum</name>
    <dbReference type="NCBI Taxonomy" id="361077"/>
    <lineage>
        <taxon>Eukaryota</taxon>
        <taxon>Amoebozoa</taxon>
        <taxon>Evosea</taxon>
        <taxon>Eumycetozoa</taxon>
        <taxon>Dictyostelia</taxon>
        <taxon>Dictyosteliales</taxon>
        <taxon>Raperosteliaceae</taxon>
        <taxon>Tieghemostelium</taxon>
    </lineage>
</organism>
<dbReference type="Gene3D" id="3.10.20.90">
    <property type="entry name" value="Phosphatidylinositol 3-kinase Catalytic Subunit, Chain A, domain 1"/>
    <property type="match status" value="1"/>
</dbReference>
<comment type="caution">
    <text evidence="7">The sequence shown here is derived from an EMBL/GenBank/DDBJ whole genome shotgun (WGS) entry which is preliminary data.</text>
</comment>
<protein>
    <submittedName>
        <fullName evidence="7">Tubulin folding cofactor B</fullName>
    </submittedName>
</protein>
<dbReference type="EMBL" id="LODT01000035">
    <property type="protein sequence ID" value="KYQ90814.1"/>
    <property type="molecule type" value="Genomic_DNA"/>
</dbReference>
<evidence type="ECO:0000256" key="3">
    <source>
        <dbReference type="ARBA" id="ARBA00023186"/>
    </source>
</evidence>
<dbReference type="InterPro" id="IPR000626">
    <property type="entry name" value="Ubiquitin-like_dom"/>
</dbReference>
<comment type="similarity">
    <text evidence="4">Belongs to the TBCB family.</text>
</comment>
<evidence type="ECO:0000313" key="7">
    <source>
        <dbReference type="EMBL" id="KYQ90814.1"/>
    </source>
</evidence>
<dbReference type="SUPFAM" id="SSF54236">
    <property type="entry name" value="Ubiquitin-like"/>
    <property type="match status" value="1"/>
</dbReference>
<keyword evidence="5" id="KW-0175">Coiled coil</keyword>
<dbReference type="FunCoup" id="A0A151ZA98">
    <property type="interactions" value="846"/>
</dbReference>
<evidence type="ECO:0000256" key="4">
    <source>
        <dbReference type="ARBA" id="ARBA00025779"/>
    </source>
</evidence>
<evidence type="ECO:0000256" key="5">
    <source>
        <dbReference type="SAM" id="Coils"/>
    </source>
</evidence>
<keyword evidence="2" id="KW-0963">Cytoplasm</keyword>
<dbReference type="SMART" id="SM01052">
    <property type="entry name" value="CAP_GLY"/>
    <property type="match status" value="1"/>
</dbReference>
<dbReference type="PROSITE" id="PS00845">
    <property type="entry name" value="CAP_GLY_1"/>
    <property type="match status" value="1"/>
</dbReference>
<gene>
    <name evidence="7" type="ORF">DLAC_07683</name>
</gene>
<evidence type="ECO:0000259" key="6">
    <source>
        <dbReference type="PROSITE" id="PS50245"/>
    </source>
</evidence>
<dbReference type="GO" id="GO:0031122">
    <property type="term" value="P:cytoplasmic microtubule organization"/>
    <property type="evidence" value="ECO:0007669"/>
    <property type="project" value="TreeGrafter"/>
</dbReference>
<dbReference type="GO" id="GO:0005634">
    <property type="term" value="C:nucleus"/>
    <property type="evidence" value="ECO:0007669"/>
    <property type="project" value="TreeGrafter"/>
</dbReference>
<dbReference type="SUPFAM" id="SSF74924">
    <property type="entry name" value="Cap-Gly domain"/>
    <property type="match status" value="1"/>
</dbReference>
<dbReference type="GO" id="GO:0051010">
    <property type="term" value="F:microtubule plus-end binding"/>
    <property type="evidence" value="ECO:0007669"/>
    <property type="project" value="TreeGrafter"/>
</dbReference>
<evidence type="ECO:0000313" key="8">
    <source>
        <dbReference type="Proteomes" id="UP000076078"/>
    </source>
</evidence>
<dbReference type="Gene3D" id="2.30.30.190">
    <property type="entry name" value="CAP Gly-rich-like domain"/>
    <property type="match status" value="1"/>
</dbReference>
<keyword evidence="3" id="KW-0143">Chaperone</keyword>
<dbReference type="PANTHER" id="PTHR18916">
    <property type="entry name" value="DYNACTIN 1-RELATED MICROTUBULE-BINDING"/>
    <property type="match status" value="1"/>
</dbReference>
<keyword evidence="8" id="KW-1185">Reference proteome</keyword>
<feature type="domain" description="CAP-Gly" evidence="6">
    <location>
        <begin position="206"/>
        <end position="248"/>
    </location>
</feature>